<comment type="caution">
    <text evidence="14">The sequence shown here is derived from an EMBL/GenBank/DDBJ whole genome shotgun (WGS) entry which is preliminary data.</text>
</comment>
<evidence type="ECO:0000256" key="5">
    <source>
        <dbReference type="ARBA" id="ARBA00022553"/>
    </source>
</evidence>
<dbReference type="PRINTS" id="PR00344">
    <property type="entry name" value="BCTRLSENSOR"/>
</dbReference>
<dbReference type="InterPro" id="IPR004358">
    <property type="entry name" value="Sig_transdc_His_kin-like_C"/>
</dbReference>
<evidence type="ECO:0000313" key="15">
    <source>
        <dbReference type="Proteomes" id="UP000774750"/>
    </source>
</evidence>
<evidence type="ECO:0000256" key="1">
    <source>
        <dbReference type="ARBA" id="ARBA00000085"/>
    </source>
</evidence>
<dbReference type="InterPro" id="IPR003661">
    <property type="entry name" value="HisK_dim/P_dom"/>
</dbReference>
<keyword evidence="11 12" id="KW-0472">Membrane</keyword>
<evidence type="ECO:0000256" key="9">
    <source>
        <dbReference type="ARBA" id="ARBA00022840"/>
    </source>
</evidence>
<keyword evidence="9" id="KW-0067">ATP-binding</keyword>
<proteinExistence type="predicted"/>
<dbReference type="PANTHER" id="PTHR45453:SF1">
    <property type="entry name" value="PHOSPHATE REGULON SENSOR PROTEIN PHOR"/>
    <property type="match status" value="1"/>
</dbReference>
<keyword evidence="6" id="KW-0808">Transferase</keyword>
<dbReference type="EMBL" id="JACJKY010000010">
    <property type="protein sequence ID" value="MBM6920985.1"/>
    <property type="molecule type" value="Genomic_DNA"/>
</dbReference>
<dbReference type="SMART" id="SM00387">
    <property type="entry name" value="HATPase_c"/>
    <property type="match status" value="1"/>
</dbReference>
<evidence type="ECO:0000256" key="7">
    <source>
        <dbReference type="ARBA" id="ARBA00022741"/>
    </source>
</evidence>
<gene>
    <name evidence="14" type="ORF">H6A12_07450</name>
</gene>
<dbReference type="Pfam" id="PF00512">
    <property type="entry name" value="HisKA"/>
    <property type="match status" value="1"/>
</dbReference>
<dbReference type="Gene3D" id="1.10.287.130">
    <property type="match status" value="1"/>
</dbReference>
<dbReference type="Gene3D" id="3.30.450.20">
    <property type="entry name" value="PAS domain"/>
    <property type="match status" value="1"/>
</dbReference>
<dbReference type="SMART" id="SM00388">
    <property type="entry name" value="HisKA"/>
    <property type="match status" value="1"/>
</dbReference>
<feature type="transmembrane region" description="Helical" evidence="12">
    <location>
        <begin position="144"/>
        <end position="164"/>
    </location>
</feature>
<feature type="domain" description="Histidine kinase" evidence="13">
    <location>
        <begin position="339"/>
        <end position="554"/>
    </location>
</feature>
<evidence type="ECO:0000256" key="3">
    <source>
        <dbReference type="ARBA" id="ARBA00012438"/>
    </source>
</evidence>
<dbReference type="FunFam" id="1.10.287.130:FF:000008">
    <property type="entry name" value="Two-component sensor histidine kinase"/>
    <property type="match status" value="1"/>
</dbReference>
<dbReference type="SUPFAM" id="SSF55874">
    <property type="entry name" value="ATPase domain of HSP90 chaperone/DNA topoisomerase II/histidine kinase"/>
    <property type="match status" value="1"/>
</dbReference>
<evidence type="ECO:0000256" key="6">
    <source>
        <dbReference type="ARBA" id="ARBA00022679"/>
    </source>
</evidence>
<keyword evidence="12" id="KW-0812">Transmembrane</keyword>
<dbReference type="CDD" id="cd00075">
    <property type="entry name" value="HATPase"/>
    <property type="match status" value="1"/>
</dbReference>
<evidence type="ECO:0000256" key="8">
    <source>
        <dbReference type="ARBA" id="ARBA00022777"/>
    </source>
</evidence>
<keyword evidence="15" id="KW-1185">Reference proteome</keyword>
<keyword evidence="4" id="KW-1003">Cell membrane</keyword>
<dbReference type="Pfam" id="PF02518">
    <property type="entry name" value="HATPase_c"/>
    <property type="match status" value="1"/>
</dbReference>
<keyword evidence="5" id="KW-0597">Phosphoprotein</keyword>
<dbReference type="GO" id="GO:0004721">
    <property type="term" value="F:phosphoprotein phosphatase activity"/>
    <property type="evidence" value="ECO:0007669"/>
    <property type="project" value="TreeGrafter"/>
</dbReference>
<reference evidence="14" key="2">
    <citation type="journal article" date="2021" name="Sci. Rep.">
        <title>The distribution of antibiotic resistance genes in chicken gut microbiota commensals.</title>
        <authorList>
            <person name="Juricova H."/>
            <person name="Matiasovicova J."/>
            <person name="Kubasova T."/>
            <person name="Cejkova D."/>
            <person name="Rychlik I."/>
        </authorList>
    </citation>
    <scope>NUCLEOTIDE SEQUENCE</scope>
    <source>
        <strain evidence="14">An559</strain>
    </source>
</reference>
<dbReference type="PANTHER" id="PTHR45453">
    <property type="entry name" value="PHOSPHATE REGULON SENSOR PROTEIN PHOR"/>
    <property type="match status" value="1"/>
</dbReference>
<dbReference type="PROSITE" id="PS50109">
    <property type="entry name" value="HIS_KIN"/>
    <property type="match status" value="1"/>
</dbReference>
<dbReference type="SUPFAM" id="SSF47384">
    <property type="entry name" value="Homodimeric domain of signal transducing histidine kinase"/>
    <property type="match status" value="1"/>
</dbReference>
<dbReference type="GO" id="GO:0016036">
    <property type="term" value="P:cellular response to phosphate starvation"/>
    <property type="evidence" value="ECO:0007669"/>
    <property type="project" value="TreeGrafter"/>
</dbReference>
<dbReference type="GO" id="GO:0005886">
    <property type="term" value="C:plasma membrane"/>
    <property type="evidence" value="ECO:0007669"/>
    <property type="project" value="UniProtKB-SubCell"/>
</dbReference>
<evidence type="ECO:0000256" key="4">
    <source>
        <dbReference type="ARBA" id="ARBA00022475"/>
    </source>
</evidence>
<dbReference type="FunFam" id="3.30.565.10:FF:000006">
    <property type="entry name" value="Sensor histidine kinase WalK"/>
    <property type="match status" value="1"/>
</dbReference>
<keyword evidence="10" id="KW-0902">Two-component regulatory system</keyword>
<evidence type="ECO:0000313" key="14">
    <source>
        <dbReference type="EMBL" id="MBM6920985.1"/>
    </source>
</evidence>
<dbReference type="InterPro" id="IPR036097">
    <property type="entry name" value="HisK_dim/P_sf"/>
</dbReference>
<evidence type="ECO:0000256" key="2">
    <source>
        <dbReference type="ARBA" id="ARBA00004236"/>
    </source>
</evidence>
<dbReference type="InterPro" id="IPR036890">
    <property type="entry name" value="HATPase_C_sf"/>
</dbReference>
<organism evidence="14 15">
    <name type="scientific">Merdimmobilis hominis</name>
    <dbReference type="NCBI Taxonomy" id="2897707"/>
    <lineage>
        <taxon>Bacteria</taxon>
        <taxon>Bacillati</taxon>
        <taxon>Bacillota</taxon>
        <taxon>Clostridia</taxon>
        <taxon>Eubacteriales</taxon>
        <taxon>Oscillospiraceae</taxon>
        <taxon>Merdimmobilis</taxon>
    </lineage>
</organism>
<dbReference type="InterPro" id="IPR050351">
    <property type="entry name" value="BphY/WalK/GraS-like"/>
</dbReference>
<name>A0A938X8C9_9FIRM</name>
<dbReference type="SUPFAM" id="SSF55785">
    <property type="entry name" value="PYP-like sensor domain (PAS domain)"/>
    <property type="match status" value="1"/>
</dbReference>
<dbReference type="InterPro" id="IPR035965">
    <property type="entry name" value="PAS-like_dom_sf"/>
</dbReference>
<dbReference type="EC" id="2.7.13.3" evidence="3"/>
<sequence length="555" mass="61188">MTKRIFRVLVLSAAVVLVLSVCISYAVFSVYFSAQNERELLTCARMAAKGVSLSGKDYLEQVSLSGSMRLTWIDADGTVLHDSKQDESTMENHADRPEFIEAVKTGEGVSDRLSKTIGEKTVNAACLADDGTVVRVSEVRQSSWGLFLSAAVPLLVVLSGLLMLSARFAKRVAKSLVSPLLAIDFDHPERTEATYEELSPILRQLSDQNKRIRAQMETLRRNQQEFAAISENMSEGIVVVGREKEVLSYNTSALKLLGTKTVTGASVLTLNRSEPFFEAVQKALSGEHCEKEMVHDERTYRLISNPVLEQAQVVGAVLIMLDVTEQAESERLRREFTANVSHELKTPLTSISGYAEIISSGIVKPEDVGRFSGRIYEEAQRLIRLVNDIVNLSKLDEGAVMPQKQTVCADEMIEGIVRAMEPAAQKRGITLHVSVHWHTIFGVRAILEEMIQNMVDNAIKYNKENGEVFVTVDHVDDQTRVIVCDTGIGIPLCEQERVFERFYRVDKSHSRAIGGTGLGLSIIKHGALFHGGSVSLSSVPDQGTTITLLLPDQPG</sequence>
<dbReference type="AlphaFoldDB" id="A0A938X8C9"/>
<evidence type="ECO:0000256" key="11">
    <source>
        <dbReference type="ARBA" id="ARBA00023136"/>
    </source>
</evidence>
<dbReference type="CDD" id="cd00082">
    <property type="entry name" value="HisKA"/>
    <property type="match status" value="1"/>
</dbReference>
<dbReference type="InterPro" id="IPR005467">
    <property type="entry name" value="His_kinase_dom"/>
</dbReference>
<dbReference type="RefSeq" id="WP_204446490.1">
    <property type="nucleotide sequence ID" value="NZ_JACJKY010000010.1"/>
</dbReference>
<dbReference type="Proteomes" id="UP000774750">
    <property type="component" value="Unassembled WGS sequence"/>
</dbReference>
<keyword evidence="12" id="KW-1133">Transmembrane helix</keyword>
<protein>
    <recommendedName>
        <fullName evidence="3">histidine kinase</fullName>
        <ecNumber evidence="3">2.7.13.3</ecNumber>
    </recommendedName>
</protein>
<reference evidence="14" key="1">
    <citation type="submission" date="2020-08" db="EMBL/GenBank/DDBJ databases">
        <authorList>
            <person name="Cejkova D."/>
            <person name="Kubasova T."/>
            <person name="Jahodarova E."/>
            <person name="Rychlik I."/>
        </authorList>
    </citation>
    <scope>NUCLEOTIDE SEQUENCE</scope>
    <source>
        <strain evidence="14">An559</strain>
    </source>
</reference>
<comment type="subcellular location">
    <subcellularLocation>
        <location evidence="2">Cell membrane</location>
    </subcellularLocation>
</comment>
<dbReference type="Gene3D" id="3.30.565.10">
    <property type="entry name" value="Histidine kinase-like ATPase, C-terminal domain"/>
    <property type="match status" value="1"/>
</dbReference>
<dbReference type="GO" id="GO:0005524">
    <property type="term" value="F:ATP binding"/>
    <property type="evidence" value="ECO:0007669"/>
    <property type="project" value="UniProtKB-KW"/>
</dbReference>
<keyword evidence="7" id="KW-0547">Nucleotide-binding</keyword>
<dbReference type="GO" id="GO:0000155">
    <property type="term" value="F:phosphorelay sensor kinase activity"/>
    <property type="evidence" value="ECO:0007669"/>
    <property type="project" value="InterPro"/>
</dbReference>
<keyword evidence="8 14" id="KW-0418">Kinase</keyword>
<dbReference type="InterPro" id="IPR003594">
    <property type="entry name" value="HATPase_dom"/>
</dbReference>
<evidence type="ECO:0000259" key="13">
    <source>
        <dbReference type="PROSITE" id="PS50109"/>
    </source>
</evidence>
<evidence type="ECO:0000256" key="10">
    <source>
        <dbReference type="ARBA" id="ARBA00023012"/>
    </source>
</evidence>
<evidence type="ECO:0000256" key="12">
    <source>
        <dbReference type="SAM" id="Phobius"/>
    </source>
</evidence>
<accession>A0A938X8C9</accession>
<comment type="catalytic activity">
    <reaction evidence="1">
        <text>ATP + protein L-histidine = ADP + protein N-phospho-L-histidine.</text>
        <dbReference type="EC" id="2.7.13.3"/>
    </reaction>
</comment>